<dbReference type="OrthoDB" id="1303418at2759"/>
<feature type="compositionally biased region" description="Basic and acidic residues" evidence="1">
    <location>
        <begin position="176"/>
        <end position="212"/>
    </location>
</feature>
<dbReference type="Proteomes" id="UP000824120">
    <property type="component" value="Chromosome 9"/>
</dbReference>
<dbReference type="SUPFAM" id="SSF52058">
    <property type="entry name" value="L domain-like"/>
    <property type="match status" value="1"/>
</dbReference>
<dbReference type="PANTHER" id="PTHR47186">
    <property type="entry name" value="LEUCINE-RICH REPEAT-CONTAINING PROTEIN 57"/>
    <property type="match status" value="1"/>
</dbReference>
<dbReference type="InterPro" id="IPR032675">
    <property type="entry name" value="LRR_dom_sf"/>
</dbReference>
<keyword evidence="4" id="KW-1185">Reference proteome</keyword>
<name>A0A9J5XDQ5_SOLCO</name>
<feature type="region of interest" description="Disordered" evidence="1">
    <location>
        <begin position="176"/>
        <end position="218"/>
    </location>
</feature>
<accession>A0A9J5XDQ5</accession>
<gene>
    <name evidence="3" type="ORF">H5410_046169</name>
</gene>
<evidence type="ECO:0000256" key="1">
    <source>
        <dbReference type="SAM" id="MobiDB-lite"/>
    </source>
</evidence>
<evidence type="ECO:0000313" key="3">
    <source>
        <dbReference type="EMBL" id="KAG5585735.1"/>
    </source>
</evidence>
<dbReference type="EMBL" id="JACXVP010000009">
    <property type="protein sequence ID" value="KAG5585735.1"/>
    <property type="molecule type" value="Genomic_DNA"/>
</dbReference>
<dbReference type="Pfam" id="PF25019">
    <property type="entry name" value="LRR_R13L1-DRL21"/>
    <property type="match status" value="1"/>
</dbReference>
<protein>
    <recommendedName>
        <fullName evidence="2">R13L1/DRL21-like LRR repeat region domain-containing protein</fullName>
    </recommendedName>
</protein>
<reference evidence="3 4" key="1">
    <citation type="submission" date="2020-09" db="EMBL/GenBank/DDBJ databases">
        <title>De no assembly of potato wild relative species, Solanum commersonii.</title>
        <authorList>
            <person name="Cho K."/>
        </authorList>
    </citation>
    <scope>NUCLEOTIDE SEQUENCE [LARGE SCALE GENOMIC DNA]</scope>
    <source>
        <strain evidence="3">LZ3.2</strain>
        <tissue evidence="3">Leaf</tissue>
    </source>
</reference>
<evidence type="ECO:0000313" key="4">
    <source>
        <dbReference type="Proteomes" id="UP000824120"/>
    </source>
</evidence>
<organism evidence="3 4">
    <name type="scientific">Solanum commersonii</name>
    <name type="common">Commerson's wild potato</name>
    <name type="synonym">Commerson's nightshade</name>
    <dbReference type="NCBI Taxonomy" id="4109"/>
    <lineage>
        <taxon>Eukaryota</taxon>
        <taxon>Viridiplantae</taxon>
        <taxon>Streptophyta</taxon>
        <taxon>Embryophyta</taxon>
        <taxon>Tracheophyta</taxon>
        <taxon>Spermatophyta</taxon>
        <taxon>Magnoliopsida</taxon>
        <taxon>eudicotyledons</taxon>
        <taxon>Gunneridae</taxon>
        <taxon>Pentapetalae</taxon>
        <taxon>asterids</taxon>
        <taxon>lamiids</taxon>
        <taxon>Solanales</taxon>
        <taxon>Solanaceae</taxon>
        <taxon>Solanoideae</taxon>
        <taxon>Solaneae</taxon>
        <taxon>Solanum</taxon>
    </lineage>
</organism>
<comment type="caution">
    <text evidence="3">The sequence shown here is derived from an EMBL/GenBank/DDBJ whole genome shotgun (WGS) entry which is preliminary data.</text>
</comment>
<dbReference type="Gene3D" id="3.80.10.10">
    <property type="entry name" value="Ribonuclease Inhibitor"/>
    <property type="match status" value="1"/>
</dbReference>
<dbReference type="AlphaFoldDB" id="A0A9J5XDQ5"/>
<proteinExistence type="predicted"/>
<dbReference type="InterPro" id="IPR056789">
    <property type="entry name" value="LRR_R13L1-DRL21"/>
</dbReference>
<feature type="domain" description="R13L1/DRL21-like LRR repeat region" evidence="2">
    <location>
        <begin position="80"/>
        <end position="114"/>
    </location>
</feature>
<sequence length="255" mass="29223">MDLSWTKIKRLPDSICALYNLETLLLSCCYCLEELPLQKNLYGSLSVLELRNVVDKREALKENMRERNYVEKLSLGGVKFLTLVKLSINNCKNCDSLPSLGQLPFLKFLSISEMHRITEVTDEFYGSSSSKKAFNSLDQKLEFAKMGRYDSDCKKLVNGRGEWLLARLRELVIQHDSSDKEMEHDGSDKEMEHDGSDGEMEHDGSDEKIEHDGSDEEMEHWELPCSIQRLSIRNLETTSSQDLKTSPLLNICIAY</sequence>
<evidence type="ECO:0000259" key="2">
    <source>
        <dbReference type="Pfam" id="PF25019"/>
    </source>
</evidence>
<dbReference type="PANTHER" id="PTHR47186:SF42">
    <property type="entry name" value="DISEASE RESISTANCE RPP13-LIKE PROTEIN 1"/>
    <property type="match status" value="1"/>
</dbReference>